<proteinExistence type="inferred from homology"/>
<comment type="similarity">
    <text evidence="1">Belongs to the tubulin--tyrosine ligase family.</text>
</comment>
<dbReference type="PANTHER" id="PTHR12241">
    <property type="entry name" value="TUBULIN POLYGLUTAMYLASE"/>
    <property type="match status" value="1"/>
</dbReference>
<dbReference type="GO" id="GO:0036064">
    <property type="term" value="C:ciliary basal body"/>
    <property type="evidence" value="ECO:0007669"/>
    <property type="project" value="TreeGrafter"/>
</dbReference>
<reference evidence="2" key="1">
    <citation type="submission" date="2020-11" db="EMBL/GenBank/DDBJ databases">
        <authorList>
            <person name="Tran Van P."/>
        </authorList>
    </citation>
    <scope>NUCLEOTIDE SEQUENCE</scope>
</reference>
<dbReference type="GO" id="GO:0015631">
    <property type="term" value="F:tubulin binding"/>
    <property type="evidence" value="ECO:0007669"/>
    <property type="project" value="TreeGrafter"/>
</dbReference>
<dbReference type="GO" id="GO:0070740">
    <property type="term" value="F:tubulin-glutamic acid ligase activity"/>
    <property type="evidence" value="ECO:0007669"/>
    <property type="project" value="TreeGrafter"/>
</dbReference>
<organism evidence="2">
    <name type="scientific">Timema tahoe</name>
    <dbReference type="NCBI Taxonomy" id="61484"/>
    <lineage>
        <taxon>Eukaryota</taxon>
        <taxon>Metazoa</taxon>
        <taxon>Ecdysozoa</taxon>
        <taxon>Arthropoda</taxon>
        <taxon>Hexapoda</taxon>
        <taxon>Insecta</taxon>
        <taxon>Pterygota</taxon>
        <taxon>Neoptera</taxon>
        <taxon>Polyneoptera</taxon>
        <taxon>Phasmatodea</taxon>
        <taxon>Timematodea</taxon>
        <taxon>Timematoidea</taxon>
        <taxon>Timematidae</taxon>
        <taxon>Timema</taxon>
    </lineage>
</organism>
<evidence type="ECO:0000313" key="2">
    <source>
        <dbReference type="EMBL" id="CAD7460634.1"/>
    </source>
</evidence>
<name>A0A7R9ILG9_9NEOP</name>
<dbReference type="AlphaFoldDB" id="A0A7R9ILG9"/>
<evidence type="ECO:0000256" key="1">
    <source>
        <dbReference type="ARBA" id="ARBA00006820"/>
    </source>
</evidence>
<protein>
    <submittedName>
        <fullName evidence="2">Uncharacterized protein</fullName>
    </submittedName>
</protein>
<dbReference type="EMBL" id="OE003881">
    <property type="protein sequence ID" value="CAD7460634.1"/>
    <property type="molecule type" value="Genomic_DNA"/>
</dbReference>
<accession>A0A7R9ILG9</accession>
<sequence length="609" mass="68856">MLPSAGIEPNSLLEPQRFIIKVEATTNSPPGISMAPSSSFSDIDKPSTIAAGVANYMAFGSVSSGATSVARKHTTSRVVPQWHASVVKKHTTSRVVPQWHAIVARKHTTSRVVPQVWRGNTPLVLLILRFAEPSIPAAIVFRLISRLHIMPPCKFGHDGLKTLRFRCDFSSTVLDVLKSRGWLQSYGAHSYPEDKVLAWLQVSWLLFTHYQSYVAHSYPGGKVLAWLQVYWLIFTHYQSYGAHSYPEDKVLAWLQVSWLFFTHYQSYVAHSYPGGKVLAWLQVYWLIFTHYQSYVAHSYPEDKVLAWLQVEGEDESWNLFWCEVTKLRTTLDNKRLEGNQRVPHFRNHYELTRKNLLAKNLKRLRRQCVKEGCREDADMCDCMPVTYELPPGTKGSGPAHKAIGKIPPTILCDVEDYSKVVRAIQSKVREPVEVVRQPGDGVRLQCGLEEAYRTLQKFLPSLGIQHWSYELGRERLVSVMVKGFLTQEGRTDGLREGQKPSRHVAVRKVIVTPAPTPKPLVKSFASALSGRPTPQLPKPSFHNQSRLVLSFYSRTSPRPLLSPSQPILSLPSSPLHAHSHAPLQLISSTLHPYTYHHPTPPTPYTHPRG</sequence>
<dbReference type="GO" id="GO:0000226">
    <property type="term" value="P:microtubule cytoskeleton organization"/>
    <property type="evidence" value="ECO:0007669"/>
    <property type="project" value="TreeGrafter"/>
</dbReference>
<gene>
    <name evidence="2" type="ORF">TTEB3V08_LOCUS8557</name>
</gene>
<dbReference type="PANTHER" id="PTHR12241:SF39">
    <property type="entry name" value="TUBULIN POLYGLUTAMYLASE TTLL9-RELATED"/>
    <property type="match status" value="1"/>
</dbReference>